<keyword evidence="6" id="KW-0238">DNA-binding</keyword>
<reference evidence="17" key="1">
    <citation type="submission" date="2012-01" db="EMBL/GenBank/DDBJ databases">
        <title>The Genome Sequence of Oreochromis niloticus (Nile Tilapia).</title>
        <authorList>
            <consortium name="Broad Institute Genome Assembly Team"/>
            <consortium name="Broad Institute Sequencing Platform"/>
            <person name="Di Palma F."/>
            <person name="Johnson J."/>
            <person name="Lander E.S."/>
            <person name="Lindblad-Toh K."/>
        </authorList>
    </citation>
    <scope>NUCLEOTIDE SEQUENCE [LARGE SCALE GENOMIC DNA]</scope>
</reference>
<dbReference type="Gene3D" id="3.40.50.300">
    <property type="entry name" value="P-loop containing nucleotide triphosphate hydrolases"/>
    <property type="match status" value="1"/>
</dbReference>
<dbReference type="Pfam" id="PF14214">
    <property type="entry name" value="Helitron_like_N"/>
    <property type="match status" value="1"/>
</dbReference>
<evidence type="ECO:0000256" key="5">
    <source>
        <dbReference type="ARBA" id="ARBA00022840"/>
    </source>
</evidence>
<dbReference type="GO" id="GO:0016787">
    <property type="term" value="F:hydrolase activity"/>
    <property type="evidence" value="ECO:0007669"/>
    <property type="project" value="UniProtKB-KW"/>
</dbReference>
<dbReference type="Pfam" id="PF21530">
    <property type="entry name" value="Pif1_2B_dom"/>
    <property type="match status" value="1"/>
</dbReference>
<evidence type="ECO:0000256" key="6">
    <source>
        <dbReference type="ARBA" id="ARBA00023125"/>
    </source>
</evidence>
<organism evidence="16 17">
    <name type="scientific">Oreochromis niloticus</name>
    <name type="common">Nile tilapia</name>
    <name type="synonym">Tilapia nilotica</name>
    <dbReference type="NCBI Taxonomy" id="8128"/>
    <lineage>
        <taxon>Eukaryota</taxon>
        <taxon>Metazoa</taxon>
        <taxon>Chordata</taxon>
        <taxon>Craniata</taxon>
        <taxon>Vertebrata</taxon>
        <taxon>Euteleostomi</taxon>
        <taxon>Actinopterygii</taxon>
        <taxon>Neopterygii</taxon>
        <taxon>Teleostei</taxon>
        <taxon>Neoteleostei</taxon>
        <taxon>Acanthomorphata</taxon>
        <taxon>Ovalentaria</taxon>
        <taxon>Cichlomorphae</taxon>
        <taxon>Cichliformes</taxon>
        <taxon>Cichlidae</taxon>
        <taxon>African cichlids</taxon>
        <taxon>Pseudocrenilabrinae</taxon>
        <taxon>Oreochromini</taxon>
        <taxon>Oreochromis</taxon>
    </lineage>
</organism>
<feature type="compositionally biased region" description="Basic and acidic residues" evidence="10">
    <location>
        <begin position="1571"/>
        <end position="1589"/>
    </location>
</feature>
<accession>A0A669ENU6</accession>
<protein>
    <recommendedName>
        <fullName evidence="9">ATP-dependent DNA helicase</fullName>
        <ecNumber evidence="9">5.6.2.3</ecNumber>
    </recommendedName>
</protein>
<dbReference type="Pfam" id="PF05970">
    <property type="entry name" value="PIF1"/>
    <property type="match status" value="1"/>
</dbReference>
<keyword evidence="4 9" id="KW-0347">Helicase</keyword>
<dbReference type="InterPro" id="IPR049163">
    <property type="entry name" value="Pif1-like_2B_dom"/>
</dbReference>
<keyword evidence="9" id="KW-0233">DNA recombination</keyword>
<feature type="compositionally biased region" description="Basic residues" evidence="10">
    <location>
        <begin position="9"/>
        <end position="21"/>
    </location>
</feature>
<dbReference type="Pfam" id="PF20209">
    <property type="entry name" value="DUF6570"/>
    <property type="match status" value="1"/>
</dbReference>
<feature type="region of interest" description="Disordered" evidence="10">
    <location>
        <begin position="1"/>
        <end position="103"/>
    </location>
</feature>
<feature type="region of interest" description="Disordered" evidence="10">
    <location>
        <begin position="1559"/>
        <end position="1605"/>
    </location>
</feature>
<feature type="compositionally biased region" description="Basic residues" evidence="10">
    <location>
        <begin position="456"/>
        <end position="472"/>
    </location>
</feature>
<dbReference type="PANTHER" id="PTHR47642:SF5">
    <property type="entry name" value="ATP-DEPENDENT DNA HELICASE"/>
    <property type="match status" value="1"/>
</dbReference>
<feature type="region of interest" description="Disordered" evidence="10">
    <location>
        <begin position="439"/>
        <end position="502"/>
    </location>
</feature>
<keyword evidence="17" id="KW-1185">Reference proteome</keyword>
<dbReference type="InterPro" id="IPR038765">
    <property type="entry name" value="Papain-like_cys_pep_sf"/>
</dbReference>
<feature type="domain" description="DUF6570" evidence="14">
    <location>
        <begin position="1004"/>
        <end position="1131"/>
    </location>
</feature>
<dbReference type="InterPro" id="IPR051055">
    <property type="entry name" value="PIF1_helicase"/>
</dbReference>
<proteinExistence type="inferred from homology"/>
<evidence type="ECO:0000256" key="8">
    <source>
        <dbReference type="ARBA" id="ARBA00023235"/>
    </source>
</evidence>
<evidence type="ECO:0000256" key="7">
    <source>
        <dbReference type="ARBA" id="ARBA00023204"/>
    </source>
</evidence>
<dbReference type="Pfam" id="PF03372">
    <property type="entry name" value="Exo_endo_phos"/>
    <property type="match status" value="1"/>
</dbReference>
<dbReference type="InterPro" id="IPR010285">
    <property type="entry name" value="DNA_helicase_pif1-like_DEAD"/>
</dbReference>
<evidence type="ECO:0000259" key="14">
    <source>
        <dbReference type="Pfam" id="PF20209"/>
    </source>
</evidence>
<dbReference type="Proteomes" id="UP000005207">
    <property type="component" value="Linkage group LG3"/>
</dbReference>
<feature type="domain" description="Endonuclease/exonuclease/phosphatase" evidence="11">
    <location>
        <begin position="2522"/>
        <end position="2707"/>
    </location>
</feature>
<reference evidence="16" key="3">
    <citation type="submission" date="2025-09" db="UniProtKB">
        <authorList>
            <consortium name="Ensembl"/>
        </authorList>
    </citation>
    <scope>IDENTIFICATION</scope>
</reference>
<evidence type="ECO:0000256" key="4">
    <source>
        <dbReference type="ARBA" id="ARBA00022806"/>
    </source>
</evidence>
<feature type="compositionally biased region" description="Basic residues" evidence="10">
    <location>
        <begin position="1590"/>
        <end position="1599"/>
    </location>
</feature>
<evidence type="ECO:0000259" key="13">
    <source>
        <dbReference type="Pfam" id="PF14214"/>
    </source>
</evidence>
<dbReference type="InParanoid" id="A0A669ENU6"/>
<keyword evidence="2 9" id="KW-0227">DNA damage</keyword>
<dbReference type="EC" id="5.6.2.3" evidence="9"/>
<evidence type="ECO:0000256" key="2">
    <source>
        <dbReference type="ARBA" id="ARBA00022763"/>
    </source>
</evidence>
<dbReference type="SUPFAM" id="SSF52540">
    <property type="entry name" value="P-loop containing nucleoside triphosphate hydrolases"/>
    <property type="match status" value="2"/>
</dbReference>
<evidence type="ECO:0000259" key="15">
    <source>
        <dbReference type="Pfam" id="PF21530"/>
    </source>
</evidence>
<dbReference type="PANTHER" id="PTHR47642">
    <property type="entry name" value="ATP-DEPENDENT DNA HELICASE"/>
    <property type="match status" value="1"/>
</dbReference>
<name>A0A669ENU6_ORENI</name>
<dbReference type="GeneTree" id="ENSGT00940000164296"/>
<feature type="domain" description="DNA helicase Pif1-like DEAD-box helicase" evidence="12">
    <location>
        <begin position="2006"/>
        <end position="2212"/>
    </location>
</feature>
<dbReference type="OMA" id="RMEEWIC"/>
<dbReference type="SUPFAM" id="SSF56219">
    <property type="entry name" value="DNase I-like"/>
    <property type="match status" value="1"/>
</dbReference>
<comment type="cofactor">
    <cofactor evidence="9">
        <name>Mg(2+)</name>
        <dbReference type="ChEBI" id="CHEBI:18420"/>
    </cofactor>
</comment>
<dbReference type="InterPro" id="IPR036691">
    <property type="entry name" value="Endo/exonu/phosph_ase_sf"/>
</dbReference>
<dbReference type="Ensembl" id="ENSONIT00000053262.1">
    <property type="protein sequence ID" value="ENSONIP00000072736.1"/>
    <property type="gene ID" value="ENSONIG00000030764.1"/>
</dbReference>
<comment type="catalytic activity">
    <reaction evidence="9">
        <text>ATP + H2O = ADP + phosphate + H(+)</text>
        <dbReference type="Rhea" id="RHEA:13065"/>
        <dbReference type="ChEBI" id="CHEBI:15377"/>
        <dbReference type="ChEBI" id="CHEBI:15378"/>
        <dbReference type="ChEBI" id="CHEBI:30616"/>
        <dbReference type="ChEBI" id="CHEBI:43474"/>
        <dbReference type="ChEBI" id="CHEBI:456216"/>
        <dbReference type="EC" id="5.6.2.3"/>
    </reaction>
</comment>
<dbReference type="InterPro" id="IPR005135">
    <property type="entry name" value="Endo/exonuclease/phosphatase"/>
</dbReference>
<dbReference type="InterPro" id="IPR046700">
    <property type="entry name" value="DUF6570"/>
</dbReference>
<dbReference type="Gene3D" id="3.60.10.10">
    <property type="entry name" value="Endonuclease/exonuclease/phosphatase"/>
    <property type="match status" value="1"/>
</dbReference>
<dbReference type="InterPro" id="IPR027417">
    <property type="entry name" value="P-loop_NTPase"/>
</dbReference>
<feature type="compositionally biased region" description="Low complexity" evidence="10">
    <location>
        <begin position="360"/>
        <end position="377"/>
    </location>
</feature>
<comment type="similarity">
    <text evidence="9">Belongs to the helicase family.</text>
</comment>
<dbReference type="GO" id="GO:0006281">
    <property type="term" value="P:DNA repair"/>
    <property type="evidence" value="ECO:0007669"/>
    <property type="project" value="UniProtKB-KW"/>
</dbReference>
<feature type="region of interest" description="Disordered" evidence="10">
    <location>
        <begin position="356"/>
        <end position="390"/>
    </location>
</feature>
<feature type="compositionally biased region" description="Polar residues" evidence="10">
    <location>
        <begin position="378"/>
        <end position="390"/>
    </location>
</feature>
<dbReference type="Gene3D" id="3.90.70.120">
    <property type="match status" value="1"/>
</dbReference>
<keyword evidence="8" id="KW-0413">Isomerase</keyword>
<evidence type="ECO:0000313" key="17">
    <source>
        <dbReference type="Proteomes" id="UP000005207"/>
    </source>
</evidence>
<evidence type="ECO:0000259" key="11">
    <source>
        <dbReference type="Pfam" id="PF03372"/>
    </source>
</evidence>
<dbReference type="CDD" id="cd18809">
    <property type="entry name" value="SF1_C_RecD"/>
    <property type="match status" value="1"/>
</dbReference>
<keyword evidence="5 9" id="KW-0067">ATP-binding</keyword>
<reference evidence="16" key="2">
    <citation type="submission" date="2025-08" db="UniProtKB">
        <authorList>
            <consortium name="Ensembl"/>
        </authorList>
    </citation>
    <scope>IDENTIFICATION</scope>
</reference>
<feature type="compositionally biased region" description="Basic and acidic residues" evidence="10">
    <location>
        <begin position="479"/>
        <end position="497"/>
    </location>
</feature>
<dbReference type="GO" id="GO:0006310">
    <property type="term" value="P:DNA recombination"/>
    <property type="evidence" value="ECO:0007669"/>
    <property type="project" value="UniProtKB-KW"/>
</dbReference>
<dbReference type="GO" id="GO:0005524">
    <property type="term" value="F:ATP binding"/>
    <property type="evidence" value="ECO:0007669"/>
    <property type="project" value="UniProtKB-KW"/>
</dbReference>
<feature type="compositionally biased region" description="Polar residues" evidence="10">
    <location>
        <begin position="39"/>
        <end position="51"/>
    </location>
</feature>
<feature type="compositionally biased region" description="Basic and acidic residues" evidence="10">
    <location>
        <begin position="446"/>
        <end position="455"/>
    </location>
</feature>
<dbReference type="SUPFAM" id="SSF54001">
    <property type="entry name" value="Cysteine proteinases"/>
    <property type="match status" value="1"/>
</dbReference>
<evidence type="ECO:0000313" key="16">
    <source>
        <dbReference type="Ensembl" id="ENSONIP00000072736.1"/>
    </source>
</evidence>
<keyword evidence="7 9" id="KW-0234">DNA repair</keyword>
<dbReference type="InterPro" id="IPR025476">
    <property type="entry name" value="Helitron_helicase-like"/>
</dbReference>
<evidence type="ECO:0000256" key="1">
    <source>
        <dbReference type="ARBA" id="ARBA00022741"/>
    </source>
</evidence>
<sequence>MLTFYQMPKKNKRSQAQKKRWKPLDLVDPAMLAGHNQDEAGSSFPSDQQTAPAGLSLETQDRPTSLCSPGTKQTAPASLSLETENRPTSLCPPGSKSSETRPPAKRVWATDDFHTASNSPPKKPFHNINEQLLTEELQSNAVQHFWCVSATHCQSDERYTEFSRNHQCTCNALTFLAYLNEEHQFNTARLDKVLEQGDALYCWIKTNLQQERRYTQDHLTMEDLPKEVHADINVYSVKMDNIRYGYLKAADKTYQRKELWLPLASRLVCLSTDVNYALLMVSPQCIAVFRDKSGRYGLFDSHSRSVAGLPQPNGTAVMLTFTHVNDLINHLHNLFQNQGRYARYEFVPVSFKRVSTHNEQPAQSTRATAATATSSPQNDEPQITNSTVQVPQPESAQTYMTMLENTSNSSQDKMASNQICEHQLETSVDPTSNIQKEQQEIGLNNESDKVKDKTHQKARNVSRLNKGRRGKAIRQAQKSQREYVKAKDKSSTEEVAKKTNKKRHERERYACCREFRMKRLQTMKIQYAENCHYRKQRLLSAKNYYANPHIQEKVKAHKVKRYQSDHHFQRKMRNYIIRRYTTDPDYQTRQKQYVVQRYNTDASFQTRQKQYVVQRYNTDASFQTRQKQYVVQRYNTDASFQTRQKQYVVQRYNTDASFQTRQKQYVVQRYNTDASFQTRQKQYVVQRYNTDASFQTRQKQYVVQRYNTDASFQTRQKQYVVQRYNTDASFQTRQKQYVVQRYNTDASFQTRQKQYVVQRYNTDASFQTRQKQYVVQRYNTDASFQTRQKQYMVQRYNTDASFQTRQKQYMDQKYKEDHVRERKKAYIRTKYASDPNYRHKQKKSIHARYHNDSQFRLHHIQRCAEYQRHKMATTASFAIYKKLCAQRIKKKYRRLVTQFQQGPQSEAQPQLVVNSVMQAATLAFRETIKLGPTHVCTVCHRTLFPNQVKHCKRSKYVKNSHIVDTCLTGKFVHVCDGECSANCTFPKQRMEEWICYNCDSHLQRGKIPSIAVANNLALAPIPIELSQLNVLERQLIAKILPFAKIIALPKGQQRAVHGAVVCVPSDVETTVNCLPRPSNEAQLLQVQLKRHIRFKGYQHFYTVNMKNVLAGLSKLKEMHSEYKDVSIDDDATFADPTNNQIIETEHDTADADIQDALPRNFDNQIVPERRTTEDTTAGILEPCHDVNELLEPEHSNGEPLQDMEKEKEELRPGLVLDTCMQPPDIAQDILSYGEGIFSIAPAQGNRPVGFFSVPKLEAMAFPVQFPTGQNTLDEARQVKLSPSMYFNTRLFSADTRFATDQSYLFFAQFVTETHMATNSMSIQLRKGKAITKDGRRICNRMLQNKDEVERLINNKDATRFMKPLRGTPAYWEKALKDLHAMVRQLGKPTFFLTFSAAEMRWPEVVEVIKTQQGEQVDFSQLDWNTKCEILRSNPVTVMRLFEKRVDALMTTLILSPAQPIGEVEDYFYRVEFQARGSPHIHLLVWVKDAPKFGSDLEDHVYKFIDKYITCKMPDQNADPELHKIVSEVQVHSRNHSRSCKKGNVSCRFGFPKLPVDQTMITFPSPDDDDDHNDKQHSTSKEKGTNEKQKQKNRRMALAKKQKEAKEKLQPLRDLLCDPNSSFEDLSELLHKCKFTYEQYLDCVFNLSNGHVILLKREPNDCWVNAYNADLLRAWNANMDIQYVIDDYSCLMYMMSYVSKPEFEMTQFLNGVIQEVKKSNVNERDEMKQIMQAYAKHREVSAQESVARTCSLPLKKCSRSVVFIQTDDDALKMSLPMSRLQSMAPDDENVWMSGLPEKYANRPRTPEFERMCLAEFASEYRILYSRQTESKNAIPLLNNMGYIQKRTRGKPAIIRYPRFSEKKQPEKFYSRLLKLYFPHRSNDDLKNTEHPTSEQFYKSGRKHGFAVRPIVTFNKKRYESHGKTMERALEQIEQQGPLINAWNTFAPEVEVDRLECVAQRQSRHDTDENEMDIVPDYQVSGSSSGAMPAIIAPKLSPDFVRKMYQSLNETQASIFYAVREWCFKLVWGHCPEQFFYFVSGGAGCGKSHVIKCIYEEATKILHQLPRFRDQADMSYPAVLLTAFTGTAAFNISGKTLHSLLKLPKSLKPPYQGLGNALDEVRASLSNAEILVIDEISMVSKDLFAYIHWRLQQIKGNKKPFGGMSILAVGDFYQLPPLGKAKPLCVYEDNVLDLWKDYFHMVNLTEIMRQKDDHSFAEVLNRIRVKQKTDSLEANDKALLTQAIHDIKDCPSNVLHIYATNKEVDKHNSATVTALHSDVINIQAEDYRKDPRTGEMVLLADVMKGNKRDLPDNIQAAPGVRVMIIRNLDVEDGLVNGTFGTITNIVTTTQDGPKTVNLIGLTLDNQNSGQKFRRKIQGSSDNLVYIEKCEESTSKKGVLRRQFPMKLAFACTAHKVQGMTMESAVVCLKRVFEPGMAYVALSRTTSLKGLYITDFDERKIYADPAITDALKNMRHASFENARPLLQFLKSVVPTVPTLTIIHHNAQGLPTHMEDMRCHHELSLADVLCITETHLSGSSVSPRFQLEQYNMATRNRHVSYTNHTDMAKVNGGGVAMYYKTVLTAESRKYLQNVTDLEFVVIKVESPVTALIATVYRPPNYSHVRFLPQLQCLLDSLEMMNCQPIIVCGDFNEDLMSRGKKPIQELFQSRGYAQLITAATTEKHTLIDHLYISQPYACLQSGVLNTYHSYHNPIYCVIH</sequence>
<evidence type="ECO:0000256" key="9">
    <source>
        <dbReference type="RuleBase" id="RU363044"/>
    </source>
</evidence>
<evidence type="ECO:0000256" key="10">
    <source>
        <dbReference type="SAM" id="MobiDB-lite"/>
    </source>
</evidence>
<feature type="compositionally biased region" description="Polar residues" evidence="10">
    <location>
        <begin position="62"/>
        <end position="88"/>
    </location>
</feature>
<feature type="domain" description="DNA helicase Pif1-like 2B" evidence="15">
    <location>
        <begin position="2317"/>
        <end position="2342"/>
    </location>
</feature>
<feature type="domain" description="Helitron helicase-like" evidence="13">
    <location>
        <begin position="1285"/>
        <end position="1484"/>
    </location>
</feature>
<keyword evidence="3 9" id="KW-0378">Hydrolase</keyword>
<evidence type="ECO:0000256" key="3">
    <source>
        <dbReference type="ARBA" id="ARBA00022801"/>
    </source>
</evidence>
<dbReference type="GO" id="GO:0043139">
    <property type="term" value="F:5'-3' DNA helicase activity"/>
    <property type="evidence" value="ECO:0007669"/>
    <property type="project" value="UniProtKB-EC"/>
</dbReference>
<keyword evidence="1 9" id="KW-0547">Nucleotide-binding</keyword>
<dbReference type="GO" id="GO:0000723">
    <property type="term" value="P:telomere maintenance"/>
    <property type="evidence" value="ECO:0007669"/>
    <property type="project" value="InterPro"/>
</dbReference>
<evidence type="ECO:0000259" key="12">
    <source>
        <dbReference type="Pfam" id="PF05970"/>
    </source>
</evidence>